<evidence type="ECO:0000313" key="2">
    <source>
        <dbReference type="EMBL" id="MFC4135472.1"/>
    </source>
</evidence>
<protein>
    <submittedName>
        <fullName evidence="2">TAXI family TRAP transporter solute-binding subunit</fullName>
    </submittedName>
</protein>
<evidence type="ECO:0000256" key="1">
    <source>
        <dbReference type="SAM" id="SignalP"/>
    </source>
</evidence>
<name>A0ABV8LWP6_9ACTN</name>
<dbReference type="NCBIfam" id="TIGR02122">
    <property type="entry name" value="TRAP_TAXI"/>
    <property type="match status" value="1"/>
</dbReference>
<dbReference type="RefSeq" id="WP_253756255.1">
    <property type="nucleotide sequence ID" value="NZ_JAMZDZ010000001.1"/>
</dbReference>
<feature type="signal peptide" evidence="1">
    <location>
        <begin position="1"/>
        <end position="21"/>
    </location>
</feature>
<evidence type="ECO:0000313" key="3">
    <source>
        <dbReference type="Proteomes" id="UP001595816"/>
    </source>
</evidence>
<dbReference type="SUPFAM" id="SSF53850">
    <property type="entry name" value="Periplasmic binding protein-like II"/>
    <property type="match status" value="1"/>
</dbReference>
<feature type="chain" id="PRO_5045298078" evidence="1">
    <location>
        <begin position="22"/>
        <end position="326"/>
    </location>
</feature>
<organism evidence="2 3">
    <name type="scientific">Hamadaea flava</name>
    <dbReference type="NCBI Taxonomy" id="1742688"/>
    <lineage>
        <taxon>Bacteria</taxon>
        <taxon>Bacillati</taxon>
        <taxon>Actinomycetota</taxon>
        <taxon>Actinomycetes</taxon>
        <taxon>Micromonosporales</taxon>
        <taxon>Micromonosporaceae</taxon>
        <taxon>Hamadaea</taxon>
    </lineage>
</organism>
<reference evidence="3" key="1">
    <citation type="journal article" date="2019" name="Int. J. Syst. Evol. Microbiol.">
        <title>The Global Catalogue of Microorganisms (GCM) 10K type strain sequencing project: providing services to taxonomists for standard genome sequencing and annotation.</title>
        <authorList>
            <consortium name="The Broad Institute Genomics Platform"/>
            <consortium name="The Broad Institute Genome Sequencing Center for Infectious Disease"/>
            <person name="Wu L."/>
            <person name="Ma J."/>
        </authorList>
    </citation>
    <scope>NUCLEOTIDE SEQUENCE [LARGE SCALE GENOMIC DNA]</scope>
    <source>
        <strain evidence="3">CGMCC 4.7289</strain>
    </source>
</reference>
<sequence length="326" mass="34406">MRTRRAVAALLSLLVVTLTGATGCAQPELDARLQLWHHGQLTIGTGPTNGVFNQLGGGYADVVNKHLTGFEAVSMPTNGALENLQRLARGDIDVGFTYADVASDAVTGKGSFAGSPVEVRALARMFTAYMHVVVRPGIGIRTPADLRGKRVATGPAGSGTEILALRMLTAAGLDPAKDVQRFTASLNQMTTMFAAGQLDAFFWTAGQPVVGLTALFGKLPGHVALLPTDALVPILDKDYPGAYTAATIPKDAYGLGADVSTVAVPCLLVTTPTMPTELGYELTRLLFEHQDELAAVHTEGRNINREVAWKTAPVELHPGARGYYGV</sequence>
<proteinExistence type="predicted"/>
<gene>
    <name evidence="2" type="ORF">ACFOZ4_33075</name>
</gene>
<dbReference type="PANTHER" id="PTHR42941:SF1">
    <property type="entry name" value="SLL1037 PROTEIN"/>
    <property type="match status" value="1"/>
</dbReference>
<dbReference type="EMBL" id="JBHSAY010000021">
    <property type="protein sequence ID" value="MFC4135472.1"/>
    <property type="molecule type" value="Genomic_DNA"/>
</dbReference>
<accession>A0ABV8LWP6</accession>
<dbReference type="PROSITE" id="PS51257">
    <property type="entry name" value="PROKAR_LIPOPROTEIN"/>
    <property type="match status" value="1"/>
</dbReference>
<dbReference type="Gene3D" id="3.40.190.10">
    <property type="entry name" value="Periplasmic binding protein-like II"/>
    <property type="match status" value="2"/>
</dbReference>
<dbReference type="InterPro" id="IPR011852">
    <property type="entry name" value="TRAP_TAXI"/>
</dbReference>
<dbReference type="PANTHER" id="PTHR42941">
    <property type="entry name" value="SLL1037 PROTEIN"/>
    <property type="match status" value="1"/>
</dbReference>
<comment type="caution">
    <text evidence="2">The sequence shown here is derived from an EMBL/GenBank/DDBJ whole genome shotgun (WGS) entry which is preliminary data.</text>
</comment>
<keyword evidence="3" id="KW-1185">Reference proteome</keyword>
<dbReference type="Pfam" id="PF16868">
    <property type="entry name" value="NMT1_3"/>
    <property type="match status" value="1"/>
</dbReference>
<dbReference type="Proteomes" id="UP001595816">
    <property type="component" value="Unassembled WGS sequence"/>
</dbReference>
<keyword evidence="1" id="KW-0732">Signal</keyword>